<sequence length="81" mass="9242">MSSINRDHNTVLFISIINVIARNSGTKTNKAVALTTAAYRFSKILYIERLLHLTEIMDDRCLQMSLPQKCQKQYSADIPIN</sequence>
<dbReference type="EMBL" id="JYDJ01000005">
    <property type="protein sequence ID" value="KRX50610.1"/>
    <property type="molecule type" value="Genomic_DNA"/>
</dbReference>
<accession>A0A0V0UHC5</accession>
<gene>
    <name evidence="1" type="ORF">T05_8402</name>
</gene>
<keyword evidence="2" id="KW-1185">Reference proteome</keyword>
<organism evidence="1 2">
    <name type="scientific">Trichinella murrelli</name>
    <dbReference type="NCBI Taxonomy" id="144512"/>
    <lineage>
        <taxon>Eukaryota</taxon>
        <taxon>Metazoa</taxon>
        <taxon>Ecdysozoa</taxon>
        <taxon>Nematoda</taxon>
        <taxon>Enoplea</taxon>
        <taxon>Dorylaimia</taxon>
        <taxon>Trichinellida</taxon>
        <taxon>Trichinellidae</taxon>
        <taxon>Trichinella</taxon>
    </lineage>
</organism>
<evidence type="ECO:0000313" key="2">
    <source>
        <dbReference type="Proteomes" id="UP000055048"/>
    </source>
</evidence>
<protein>
    <submittedName>
        <fullName evidence="1">Uncharacterized protein</fullName>
    </submittedName>
</protein>
<name>A0A0V0UHC5_9BILA</name>
<reference evidence="1 2" key="1">
    <citation type="submission" date="2015-01" db="EMBL/GenBank/DDBJ databases">
        <title>Evolution of Trichinella species and genotypes.</title>
        <authorList>
            <person name="Korhonen P.K."/>
            <person name="Edoardo P."/>
            <person name="Giuseppe L.R."/>
            <person name="Gasser R.B."/>
        </authorList>
    </citation>
    <scope>NUCLEOTIDE SEQUENCE [LARGE SCALE GENOMIC DNA]</scope>
    <source>
        <strain evidence="1">ISS417</strain>
    </source>
</reference>
<evidence type="ECO:0000313" key="1">
    <source>
        <dbReference type="EMBL" id="KRX50610.1"/>
    </source>
</evidence>
<proteinExistence type="predicted"/>
<dbReference type="AlphaFoldDB" id="A0A0V0UHC5"/>
<comment type="caution">
    <text evidence="1">The sequence shown here is derived from an EMBL/GenBank/DDBJ whole genome shotgun (WGS) entry which is preliminary data.</text>
</comment>
<dbReference type="Proteomes" id="UP000055048">
    <property type="component" value="Unassembled WGS sequence"/>
</dbReference>